<organism evidence="2 3">
    <name type="scientific">Eubacterium uniforme</name>
    <dbReference type="NCBI Taxonomy" id="39495"/>
    <lineage>
        <taxon>Bacteria</taxon>
        <taxon>Bacillati</taxon>
        <taxon>Bacillota</taxon>
        <taxon>Clostridia</taxon>
        <taxon>Eubacteriales</taxon>
        <taxon>Eubacteriaceae</taxon>
        <taxon>Eubacterium</taxon>
    </lineage>
</organism>
<dbReference type="InterPro" id="IPR028087">
    <property type="entry name" value="Tad_N"/>
</dbReference>
<evidence type="ECO:0000313" key="3">
    <source>
        <dbReference type="Proteomes" id="UP000190814"/>
    </source>
</evidence>
<evidence type="ECO:0000313" key="2">
    <source>
        <dbReference type="EMBL" id="SKA66327.1"/>
    </source>
</evidence>
<name>A0A1T4VN12_9FIRM</name>
<protein>
    <submittedName>
        <fullName evidence="2">Flp pilus assembly protein TadG</fullName>
    </submittedName>
</protein>
<evidence type="ECO:0000259" key="1">
    <source>
        <dbReference type="Pfam" id="PF13400"/>
    </source>
</evidence>
<sequence length="619" mass="66761">MKNFKKNFKNNMKNENGAVMVLVALMMVVLLAFASLGIDMGLAYYQKQKLQTACDAAALAGAQYLPNTVQAKKYAEQYFNVNYSNHNAVNLNIGFTVTEGKSSISVSADTDVNSAFGGVVGIKKINVATNAAASVQIVSSPSAPAGKAEFPYLLYAQTSSSPLALGGNYFEIDGAVHSNGAVNDYPNTGTVRQISSGTTFSLQGNAYVRVGKVDFVPKKAESWGLAGINGTITVDQIKNEIDKYYLIPAEVFDAYGNKQWYIQSIDWLNNTELYTSQTKETRAVALPLSSYIDTVFKKETFNSDSDAPIKMIKEYVNGAEARITALKNKVNAKFDVITDASVKKDNNNAYFASSHNDEDTIVVKNSGQYYVGSLPSTVTQKNVTIAYKGNNYQFINAQPSSYTTYKCNTLIFYSDSSSSNDNGIAVRNMKITTGNIYSNSKMKIRNEGGKAPDFVINGDIYADGDLYLYHVTVNGDIYCSGNINAEGCAINGFMGADKNISYKGERPDIISNSASNPMALSVFSRNGNVEFIAGDAAIPQYVAGVVLATKGKIQINSRMKFYGNFIANKIENNSAELYAYPLSALEGFESDNILTVTGDGAGGGGAGAAAEEKKVFLVE</sequence>
<dbReference type="RefSeq" id="WP_078766149.1">
    <property type="nucleotide sequence ID" value="NZ_FUXZ01000007.1"/>
</dbReference>
<accession>A0A1T4VN12</accession>
<dbReference type="Proteomes" id="UP000190814">
    <property type="component" value="Unassembled WGS sequence"/>
</dbReference>
<gene>
    <name evidence="2" type="ORF">SAMN02745111_01284</name>
</gene>
<dbReference type="OrthoDB" id="5447051at2"/>
<proteinExistence type="predicted"/>
<feature type="domain" description="Putative Flp pilus-assembly TadG-like N-terminal" evidence="1">
    <location>
        <begin position="17"/>
        <end position="63"/>
    </location>
</feature>
<reference evidence="2 3" key="1">
    <citation type="submission" date="2017-02" db="EMBL/GenBank/DDBJ databases">
        <authorList>
            <person name="Peterson S.W."/>
        </authorList>
    </citation>
    <scope>NUCLEOTIDE SEQUENCE [LARGE SCALE GENOMIC DNA]</scope>
    <source>
        <strain evidence="2 3">ATCC 35992</strain>
    </source>
</reference>
<keyword evidence="3" id="KW-1185">Reference proteome</keyword>
<dbReference type="AlphaFoldDB" id="A0A1T4VN12"/>
<dbReference type="STRING" id="39495.SAMN02745111_01284"/>
<dbReference type="Pfam" id="PF13400">
    <property type="entry name" value="Tad"/>
    <property type="match status" value="1"/>
</dbReference>
<dbReference type="EMBL" id="FUXZ01000007">
    <property type="protein sequence ID" value="SKA66327.1"/>
    <property type="molecule type" value="Genomic_DNA"/>
</dbReference>